<evidence type="ECO:0000313" key="2">
    <source>
        <dbReference type="EMBL" id="KAJ3092802.1"/>
    </source>
</evidence>
<name>A0AAD5SRP9_9FUNG</name>
<dbReference type="EMBL" id="JADGJH010003194">
    <property type="protein sequence ID" value="KAJ3092802.1"/>
    <property type="molecule type" value="Genomic_DNA"/>
</dbReference>
<comment type="caution">
    <text evidence="2">The sequence shown here is derived from an EMBL/GenBank/DDBJ whole genome shotgun (WGS) entry which is preliminary data.</text>
</comment>
<keyword evidence="3" id="KW-1185">Reference proteome</keyword>
<dbReference type="AlphaFoldDB" id="A0AAD5SRP9"/>
<evidence type="ECO:0000256" key="1">
    <source>
        <dbReference type="SAM" id="MobiDB-lite"/>
    </source>
</evidence>
<dbReference type="Proteomes" id="UP001211907">
    <property type="component" value="Unassembled WGS sequence"/>
</dbReference>
<accession>A0AAD5SRP9</accession>
<proteinExistence type="predicted"/>
<evidence type="ECO:0000313" key="3">
    <source>
        <dbReference type="Proteomes" id="UP001211907"/>
    </source>
</evidence>
<feature type="region of interest" description="Disordered" evidence="1">
    <location>
        <begin position="125"/>
        <end position="147"/>
    </location>
</feature>
<protein>
    <submittedName>
        <fullName evidence="2">Uncharacterized protein</fullName>
    </submittedName>
</protein>
<gene>
    <name evidence="2" type="ORF">HK100_006840</name>
</gene>
<sequence>MKRDFDGKSRYQQQTQDVTAVTALCISFLEAGEYETLRGLASMFLNERVDALDSVSYDDKLHVYVWGLRDAWELDHIRTALHRFSSLHVTSDEMRMWFRKIDSVTLQAAVLFDELISPSLLVSKNSFSSDEQPSSSSLLRKSATGPGPSLKEACISTLMILHRNVDSWEYHDIKVSLDWDQEWKKHWVRNVDEAKTRFEEAQLAAKNWEDTQSIVSDDRAYWDSYIVAEVKPTSTFGNSKSVDEDEMENDDDYWNQYDNNLSRF</sequence>
<feature type="compositionally biased region" description="Low complexity" evidence="1">
    <location>
        <begin position="126"/>
        <end position="137"/>
    </location>
</feature>
<reference evidence="2" key="1">
    <citation type="submission" date="2020-05" db="EMBL/GenBank/DDBJ databases">
        <title>Phylogenomic resolution of chytrid fungi.</title>
        <authorList>
            <person name="Stajich J.E."/>
            <person name="Amses K."/>
            <person name="Simmons R."/>
            <person name="Seto K."/>
            <person name="Myers J."/>
            <person name="Bonds A."/>
            <person name="Quandt C.A."/>
            <person name="Barry K."/>
            <person name="Liu P."/>
            <person name="Grigoriev I."/>
            <person name="Longcore J.E."/>
            <person name="James T.Y."/>
        </authorList>
    </citation>
    <scope>NUCLEOTIDE SEQUENCE</scope>
    <source>
        <strain evidence="2">JEL0513</strain>
    </source>
</reference>
<organism evidence="2 3">
    <name type="scientific">Physocladia obscura</name>
    <dbReference type="NCBI Taxonomy" id="109957"/>
    <lineage>
        <taxon>Eukaryota</taxon>
        <taxon>Fungi</taxon>
        <taxon>Fungi incertae sedis</taxon>
        <taxon>Chytridiomycota</taxon>
        <taxon>Chytridiomycota incertae sedis</taxon>
        <taxon>Chytridiomycetes</taxon>
        <taxon>Chytridiales</taxon>
        <taxon>Chytriomycetaceae</taxon>
        <taxon>Physocladia</taxon>
    </lineage>
</organism>